<proteinExistence type="predicted"/>
<keyword evidence="1" id="KW-0812">Transmembrane</keyword>
<evidence type="ECO:0000313" key="2">
    <source>
        <dbReference type="EMBL" id="MED6187844.1"/>
    </source>
</evidence>
<organism evidence="2 3">
    <name type="scientific">Stylosanthes scabra</name>
    <dbReference type="NCBI Taxonomy" id="79078"/>
    <lineage>
        <taxon>Eukaryota</taxon>
        <taxon>Viridiplantae</taxon>
        <taxon>Streptophyta</taxon>
        <taxon>Embryophyta</taxon>
        <taxon>Tracheophyta</taxon>
        <taxon>Spermatophyta</taxon>
        <taxon>Magnoliopsida</taxon>
        <taxon>eudicotyledons</taxon>
        <taxon>Gunneridae</taxon>
        <taxon>Pentapetalae</taxon>
        <taxon>rosids</taxon>
        <taxon>fabids</taxon>
        <taxon>Fabales</taxon>
        <taxon>Fabaceae</taxon>
        <taxon>Papilionoideae</taxon>
        <taxon>50 kb inversion clade</taxon>
        <taxon>dalbergioids sensu lato</taxon>
        <taxon>Dalbergieae</taxon>
        <taxon>Pterocarpus clade</taxon>
        <taxon>Stylosanthes</taxon>
    </lineage>
</organism>
<dbReference type="PANTHER" id="PTHR31549:SF191">
    <property type="entry name" value="DUF247 DOMAIN PROTEIN"/>
    <property type="match status" value="1"/>
</dbReference>
<comment type="caution">
    <text evidence="2">The sequence shown here is derived from an EMBL/GenBank/DDBJ whole genome shotgun (WGS) entry which is preliminary data.</text>
</comment>
<dbReference type="Pfam" id="PF03140">
    <property type="entry name" value="DUF247"/>
    <property type="match status" value="1"/>
</dbReference>
<evidence type="ECO:0000313" key="3">
    <source>
        <dbReference type="Proteomes" id="UP001341840"/>
    </source>
</evidence>
<feature type="transmembrane region" description="Helical" evidence="1">
    <location>
        <begin position="446"/>
        <end position="469"/>
    </location>
</feature>
<name>A0ABU6WRA7_9FABA</name>
<reference evidence="2 3" key="1">
    <citation type="journal article" date="2023" name="Plants (Basel)">
        <title>Bridging the Gap: Combining Genomics and Transcriptomics Approaches to Understand Stylosanthes scabra, an Orphan Legume from the Brazilian Caatinga.</title>
        <authorList>
            <person name="Ferreira-Neto J.R.C."/>
            <person name="da Silva M.D."/>
            <person name="Binneck E."/>
            <person name="de Melo N.F."/>
            <person name="da Silva R.H."/>
            <person name="de Melo A.L.T.M."/>
            <person name="Pandolfi V."/>
            <person name="Bustamante F.O."/>
            <person name="Brasileiro-Vidal A.C."/>
            <person name="Benko-Iseppon A.M."/>
        </authorList>
    </citation>
    <scope>NUCLEOTIDE SEQUENCE [LARGE SCALE GENOMIC DNA]</scope>
    <source>
        <tissue evidence="2">Leaves</tissue>
    </source>
</reference>
<evidence type="ECO:0000256" key="1">
    <source>
        <dbReference type="SAM" id="Phobius"/>
    </source>
</evidence>
<sequence length="474" mass="55082">MHTSSGLSREGAGTSCRWLEERCERLEESWKQLTEKASNASRPKIQRIPLYMAERDEFKRYYKPEIISVGPIHHLQKQQLLQGERYKEAWAAMYIKETNQTAKALYWTIRERIPEVLHQLAEFLEPVEEVIPGERGEYLAWMLVVDGCSVLHLLDNTDPYFSDEKLNISMGKLIRVHQDVVILDNQIPFQVLRLLCQDRRRLERCLQKFLRVYGVDRIPRLSKQNQTAQEVNIIVHDDDPIHLLDCLRRALLEERILEIVKGYNQSMRASSDDIHLGQGLYQMLHLRKYRIGTTRELKEAGIRVKKHSGDSNSFYPSFQNGILALPKLTIDGSTAHVFLNLVAYEMCPDFRNDFEISSFLVLLSSLIDHPEDVRELRLAGIVINQLANDKEVADLFNKMDIIMVPETPWFASIRDQIHLHFESKRAKIRMLTWIGEAYNIYFRSPWTVIALLAATLGLVLTFIQTWFAVHPKAS</sequence>
<keyword evidence="1" id="KW-0472">Membrane</keyword>
<accession>A0ABU6WRA7</accession>
<keyword evidence="3" id="KW-1185">Reference proteome</keyword>
<keyword evidence="1" id="KW-1133">Transmembrane helix</keyword>
<protein>
    <submittedName>
        <fullName evidence="2">Uncharacterized protein</fullName>
    </submittedName>
</protein>
<gene>
    <name evidence="2" type="ORF">PIB30_080351</name>
</gene>
<dbReference type="EMBL" id="JASCZI010182410">
    <property type="protein sequence ID" value="MED6187844.1"/>
    <property type="molecule type" value="Genomic_DNA"/>
</dbReference>
<dbReference type="PANTHER" id="PTHR31549">
    <property type="entry name" value="PROTEIN, PUTATIVE (DUF247)-RELATED-RELATED"/>
    <property type="match status" value="1"/>
</dbReference>
<dbReference type="InterPro" id="IPR004158">
    <property type="entry name" value="DUF247_pln"/>
</dbReference>
<dbReference type="Proteomes" id="UP001341840">
    <property type="component" value="Unassembled WGS sequence"/>
</dbReference>